<dbReference type="EMBL" id="PCRS01000018">
    <property type="protein sequence ID" value="PIP24980.1"/>
    <property type="molecule type" value="Genomic_DNA"/>
</dbReference>
<dbReference type="GO" id="GO:0003676">
    <property type="term" value="F:nucleic acid binding"/>
    <property type="evidence" value="ECO:0007669"/>
    <property type="project" value="InterPro"/>
</dbReference>
<feature type="domain" description="DDH" evidence="1">
    <location>
        <begin position="23"/>
        <end position="160"/>
    </location>
</feature>
<accession>A0A2G9Z0G6</accession>
<evidence type="ECO:0008006" key="5">
    <source>
        <dbReference type="Google" id="ProtNLM"/>
    </source>
</evidence>
<organism evidence="3 4">
    <name type="scientific">Candidatus Nealsonbacteria bacterium CG23_combo_of_CG06-09_8_20_14_all_36_12</name>
    <dbReference type="NCBI Taxonomy" id="1974718"/>
    <lineage>
        <taxon>Bacteria</taxon>
        <taxon>Candidatus Nealsoniibacteriota</taxon>
    </lineage>
</organism>
<evidence type="ECO:0000313" key="4">
    <source>
        <dbReference type="Proteomes" id="UP000228681"/>
    </source>
</evidence>
<dbReference type="SUPFAM" id="SSF64182">
    <property type="entry name" value="DHH phosphoesterases"/>
    <property type="match status" value="1"/>
</dbReference>
<evidence type="ECO:0000313" key="3">
    <source>
        <dbReference type="EMBL" id="PIP24980.1"/>
    </source>
</evidence>
<gene>
    <name evidence="3" type="ORF">COX34_01185</name>
</gene>
<dbReference type="AlphaFoldDB" id="A0A2G9Z0G6"/>
<dbReference type="Proteomes" id="UP000228681">
    <property type="component" value="Unassembled WGS sequence"/>
</dbReference>
<dbReference type="Pfam" id="PF01368">
    <property type="entry name" value="DHH"/>
    <property type="match status" value="1"/>
</dbReference>
<dbReference type="PANTHER" id="PTHR47618:SF1">
    <property type="entry name" value="BIFUNCTIONAL OLIGORIBONUCLEASE AND PAP PHOSPHATASE NRNA"/>
    <property type="match status" value="1"/>
</dbReference>
<dbReference type="PANTHER" id="PTHR47618">
    <property type="entry name" value="BIFUNCTIONAL OLIGORIBONUCLEASE AND PAP PHOSPHATASE NRNA"/>
    <property type="match status" value="1"/>
</dbReference>
<proteinExistence type="predicted"/>
<evidence type="ECO:0000259" key="2">
    <source>
        <dbReference type="Pfam" id="PF02272"/>
    </source>
</evidence>
<evidence type="ECO:0000259" key="1">
    <source>
        <dbReference type="Pfam" id="PF01368"/>
    </source>
</evidence>
<name>A0A2G9Z0G6_9BACT</name>
<dbReference type="InterPro" id="IPR038763">
    <property type="entry name" value="DHH_sf"/>
</dbReference>
<dbReference type="InterPro" id="IPR001667">
    <property type="entry name" value="DDH_dom"/>
</dbReference>
<dbReference type="InterPro" id="IPR003156">
    <property type="entry name" value="DHHA1_dom"/>
</dbReference>
<dbReference type="Pfam" id="PF02272">
    <property type="entry name" value="DHHA1"/>
    <property type="match status" value="1"/>
</dbReference>
<comment type="caution">
    <text evidence="3">The sequence shown here is derived from an EMBL/GenBank/DDBJ whole genome shotgun (WGS) entry which is preliminary data.</text>
</comment>
<dbReference type="Gene3D" id="3.90.1640.10">
    <property type="entry name" value="inorganic pyrophosphatase (n-terminal core)"/>
    <property type="match status" value="1"/>
</dbReference>
<sequence>MENKITQQFQKINQLIKGVKAPILIASHENPDADAVGSLLALNFAAKQLNFQSFLYLPDKAPEYLDFLPGFTEIKNHIPSLDFGLLFCLDYGDFERLKLPQNFPEEKIITLDHHLESDQRGQVKIIGPQFSSTSEIIYLWLTELGVEIERNIATCLLTGIISDTGGFKHISTSPQTLEIVSVLLAKGASIEVLSRRVLTLGRPLTRSKIWAETLSRVTLDQKRSFVFSWVSFEDLKKYQVPPSDLDGISSLISTISVASFSLFLVEYEKGKVKGSLRSEPYKGKDITELAKALGGNGHSYAAGFKQEGSIEEVLKKVYNLIG</sequence>
<dbReference type="Gene3D" id="3.10.310.30">
    <property type="match status" value="1"/>
</dbReference>
<reference evidence="3 4" key="1">
    <citation type="submission" date="2017-09" db="EMBL/GenBank/DDBJ databases">
        <title>Depth-based differentiation of microbial function through sediment-hosted aquifers and enrichment of novel symbionts in the deep terrestrial subsurface.</title>
        <authorList>
            <person name="Probst A.J."/>
            <person name="Ladd B."/>
            <person name="Jarett J.K."/>
            <person name="Geller-Mcgrath D.E."/>
            <person name="Sieber C.M."/>
            <person name="Emerson J.B."/>
            <person name="Anantharaman K."/>
            <person name="Thomas B.C."/>
            <person name="Malmstrom R."/>
            <person name="Stieglmeier M."/>
            <person name="Klingl A."/>
            <person name="Woyke T."/>
            <person name="Ryan C.M."/>
            <person name="Banfield J.F."/>
        </authorList>
    </citation>
    <scope>NUCLEOTIDE SEQUENCE [LARGE SCALE GENOMIC DNA]</scope>
    <source>
        <strain evidence="3">CG23_combo_of_CG06-09_8_20_14_all_36_12</strain>
    </source>
</reference>
<dbReference type="InterPro" id="IPR051319">
    <property type="entry name" value="Oligoribo/pAp-PDE_c-di-AMP_PDE"/>
</dbReference>
<feature type="domain" description="DHHA1" evidence="2">
    <location>
        <begin position="237"/>
        <end position="320"/>
    </location>
</feature>
<protein>
    <recommendedName>
        <fullName evidence="5">DDH domain-containing protein</fullName>
    </recommendedName>
</protein>